<organism evidence="3 4">
    <name type="scientific">Paragonimus westermani</name>
    <dbReference type="NCBI Taxonomy" id="34504"/>
    <lineage>
        <taxon>Eukaryota</taxon>
        <taxon>Metazoa</taxon>
        <taxon>Spiralia</taxon>
        <taxon>Lophotrochozoa</taxon>
        <taxon>Platyhelminthes</taxon>
        <taxon>Trematoda</taxon>
        <taxon>Digenea</taxon>
        <taxon>Plagiorchiida</taxon>
        <taxon>Troglotremata</taxon>
        <taxon>Troglotrematidae</taxon>
        <taxon>Paragonimus</taxon>
    </lineage>
</organism>
<dbReference type="InterPro" id="IPR011993">
    <property type="entry name" value="PH-like_dom_sf"/>
</dbReference>
<dbReference type="Gene3D" id="2.30.29.30">
    <property type="entry name" value="Pleckstrin-homology domain (PH domain)/Phosphotyrosine-binding domain (PTB)"/>
    <property type="match status" value="1"/>
</dbReference>
<dbReference type="GO" id="GO:0046856">
    <property type="term" value="P:phosphatidylinositol dephosphorylation"/>
    <property type="evidence" value="ECO:0007669"/>
    <property type="project" value="TreeGrafter"/>
</dbReference>
<dbReference type="InterPro" id="IPR030564">
    <property type="entry name" value="Myotubularin"/>
</dbReference>
<accession>A0A8T0DRJ7</accession>
<dbReference type="AlphaFoldDB" id="A0A8T0DRJ7"/>
<dbReference type="GO" id="GO:0019903">
    <property type="term" value="F:protein phosphatase binding"/>
    <property type="evidence" value="ECO:0007669"/>
    <property type="project" value="TreeGrafter"/>
</dbReference>
<dbReference type="SUPFAM" id="SSF52799">
    <property type="entry name" value="(Phosphotyrosine protein) phosphatases II"/>
    <property type="match status" value="2"/>
</dbReference>
<dbReference type="GO" id="GO:0010507">
    <property type="term" value="P:negative regulation of autophagy"/>
    <property type="evidence" value="ECO:0007669"/>
    <property type="project" value="TreeGrafter"/>
</dbReference>
<gene>
    <name evidence="3" type="ORF">P879_05335</name>
</gene>
<dbReference type="PANTHER" id="PTHR10807">
    <property type="entry name" value="MYOTUBULARIN-RELATED"/>
    <property type="match status" value="1"/>
</dbReference>
<comment type="similarity">
    <text evidence="1">Belongs to the protein-tyrosine phosphatase family. Non-receptor class myotubularin subfamily.</text>
</comment>
<dbReference type="PROSITE" id="PS51339">
    <property type="entry name" value="PPASE_MYOTUBULARIN"/>
    <property type="match status" value="1"/>
</dbReference>
<evidence type="ECO:0000313" key="3">
    <source>
        <dbReference type="EMBL" id="KAF8570545.1"/>
    </source>
</evidence>
<keyword evidence="4" id="KW-1185">Reference proteome</keyword>
<evidence type="ECO:0000313" key="4">
    <source>
        <dbReference type="Proteomes" id="UP000699462"/>
    </source>
</evidence>
<comment type="caution">
    <text evidence="3">The sequence shown here is derived from an EMBL/GenBank/DDBJ whole genome shotgun (WGS) entry which is preliminary data.</text>
</comment>
<evidence type="ECO:0000256" key="1">
    <source>
        <dbReference type="ARBA" id="ARBA00007471"/>
    </source>
</evidence>
<sequence length="749" mass="82698">MELASLIKVNNISGCKLCGPNLSLLLRKLVLTNHHLLFVSDGEDFSLLYMSIDAVRLLDAVAERRYVSSGQSGYTLALYTKLFCIYELTVPGLNDARALQQSLEALINIENPALLYPFFYKPDFDHVQNGPTAVDSRDDLREALTTSRWRVCLANRGYGLCPSYPEEVIVPAEVPDSVVIESGGFRRGGRFPLLVYYHRPRKTALLIASEPAGAQSTTSSGNQGLFNTITTMTMPNNPIRSSPFSAGSPQRTGITVPPSGSAVAGLSGSNNTAVNRCRADEQFLASVLLDRHRGAIVDLRDQISPKKSVSYAGGVVESEPNYPQWRRVCRPMESTTNLNTIFRKFIEVCIASGRNARSSGFNLANPSALADSLSVLATAALGPTNYEGITPKSNSLTDTEALNKTFIEENTVDSMASYSPTTSFTPDKMSDGLRVAGLNANAQAAHKVRRISAWLNAVRDALAAAVAGATALDARDAFAQQQLQQEQCLLMQKYKEQKLRHPDNEQDKPTRLEAKLRGSFVLIQSVHGRDRALVVASLIQVILNPASRTLSGFQDLVEHTWLRSGHPFGDRCRHSTLSGRSLKHEAPVFLLFLDSVWQVSSSSLFLFRLTRTARFCGTFLGNSMKERDDLGIGEKTASIWSYLQQPCIRAQYTNPLYDTGDHPSGTDRDNYTVCWPCLAPQALDVWRELYQRQQFPDPVSLWNKPRQAAYQITNQFRNEMKHVQHLQAVLKSLQQEAVASGLLITSSAD</sequence>
<reference evidence="3 4" key="1">
    <citation type="submission" date="2019-07" db="EMBL/GenBank/DDBJ databases">
        <title>Annotation for the trematode Paragonimus westermani.</title>
        <authorList>
            <person name="Choi Y.-J."/>
        </authorList>
    </citation>
    <scope>NUCLEOTIDE SEQUENCE [LARGE SCALE GENOMIC DNA]</scope>
    <source>
        <strain evidence="3">180907_Pwestermani</strain>
    </source>
</reference>
<protein>
    <recommendedName>
        <fullName evidence="2">Myotubularin phosphatase domain-containing protein</fullName>
    </recommendedName>
</protein>
<proteinExistence type="inferred from homology"/>
<dbReference type="Pfam" id="PF06602">
    <property type="entry name" value="Myotub-related"/>
    <property type="match status" value="2"/>
</dbReference>
<dbReference type="GO" id="GO:0005737">
    <property type="term" value="C:cytoplasm"/>
    <property type="evidence" value="ECO:0007669"/>
    <property type="project" value="TreeGrafter"/>
</dbReference>
<dbReference type="OrthoDB" id="271628at2759"/>
<name>A0A8T0DRJ7_9TREM</name>
<dbReference type="PANTHER" id="PTHR10807:SF73">
    <property type="entry name" value="LD06050P"/>
    <property type="match status" value="1"/>
</dbReference>
<dbReference type="InterPro" id="IPR010569">
    <property type="entry name" value="Myotubularin-like_Pase_dom"/>
</dbReference>
<dbReference type="InterPro" id="IPR029021">
    <property type="entry name" value="Prot-tyrosine_phosphatase-like"/>
</dbReference>
<feature type="domain" description="Myotubularin phosphatase" evidence="2">
    <location>
        <begin position="130"/>
        <end position="690"/>
    </location>
</feature>
<dbReference type="Proteomes" id="UP000699462">
    <property type="component" value="Unassembled WGS sequence"/>
</dbReference>
<evidence type="ECO:0000259" key="2">
    <source>
        <dbReference type="PROSITE" id="PS51339"/>
    </source>
</evidence>
<dbReference type="EMBL" id="JTDF01001064">
    <property type="protein sequence ID" value="KAF8570545.1"/>
    <property type="molecule type" value="Genomic_DNA"/>
</dbReference>